<accession>A0A6H9YVJ3</accession>
<organism evidence="1 2">
    <name type="scientific">Actinomadura rudentiformis</name>
    <dbReference type="NCBI Taxonomy" id="359158"/>
    <lineage>
        <taxon>Bacteria</taxon>
        <taxon>Bacillati</taxon>
        <taxon>Actinomycetota</taxon>
        <taxon>Actinomycetes</taxon>
        <taxon>Streptosporangiales</taxon>
        <taxon>Thermomonosporaceae</taxon>
        <taxon>Actinomadura</taxon>
    </lineage>
</organism>
<comment type="caution">
    <text evidence="1">The sequence shown here is derived from an EMBL/GenBank/DDBJ whole genome shotgun (WGS) entry which is preliminary data.</text>
</comment>
<dbReference type="Proteomes" id="UP000468735">
    <property type="component" value="Unassembled WGS sequence"/>
</dbReference>
<proteinExistence type="predicted"/>
<sequence>MEGLPLVGRVPSELGDLFVRYAESRGVQVQYSQEGYVGAEAFGFVMRTQQADDALLTRPVFVAREWADSVADAQLGFVPQAEWMVRR</sequence>
<dbReference type="AlphaFoldDB" id="A0A6H9YVJ3"/>
<dbReference type="OrthoDB" id="3537017at2"/>
<protein>
    <submittedName>
        <fullName evidence="1">Uncharacterized protein</fullName>
    </submittedName>
</protein>
<dbReference type="EMBL" id="WBMT01000007">
    <property type="protein sequence ID" value="KAB2348615.1"/>
    <property type="molecule type" value="Genomic_DNA"/>
</dbReference>
<keyword evidence="2" id="KW-1185">Reference proteome</keyword>
<name>A0A6H9YVJ3_9ACTN</name>
<evidence type="ECO:0000313" key="1">
    <source>
        <dbReference type="EMBL" id="KAB2348615.1"/>
    </source>
</evidence>
<evidence type="ECO:0000313" key="2">
    <source>
        <dbReference type="Proteomes" id="UP000468735"/>
    </source>
</evidence>
<reference evidence="1 2" key="1">
    <citation type="submission" date="2019-09" db="EMBL/GenBank/DDBJ databases">
        <title>Actinomadura physcomitrii sp. nov., a novel actinomycete isolated from moss [Physcomitrium sphaericum (Ludw) Fuernr].</title>
        <authorList>
            <person name="Zhuang X."/>
            <person name="Liu C."/>
        </authorList>
    </citation>
    <scope>NUCLEOTIDE SEQUENCE [LARGE SCALE GENOMIC DNA]</scope>
    <source>
        <strain evidence="1 2">HMC1</strain>
    </source>
</reference>
<gene>
    <name evidence="1" type="ORF">F8566_16755</name>
</gene>